<dbReference type="EMBL" id="QXFW01001088">
    <property type="protein sequence ID" value="KAE8996780.1"/>
    <property type="molecule type" value="Genomic_DNA"/>
</dbReference>
<dbReference type="AlphaFoldDB" id="A0A6A3JNR0"/>
<accession>A0A6A3JNR0</accession>
<gene>
    <name evidence="1" type="ORF">PF011_g15767</name>
</gene>
<sequence>MEQRWGFMLPWCKVLHKKIKFKPVERDWDVWADQKYRLEVSLPMRCHFTEDSDGEEFELDMEWSGEDYFQDTFCQVREALALLAAVAHVDQLAWKYLLSEHCGVNLGKAGSAKLGRDIRAEYFLVLDQDEDVRTAFEEEHQGLDLVLFCGTDHQIRPVEGYLETLAEIAALDTKLKYHKPGVEVLIPVQSLYPCHALSSDEGPKILKNILRAEQTIHEMRKSFETREVPHGELRCTFVLKPLVADLEDVMTWMEMATKVGKLMTRGLCFSEVSLRAERLVRHFGSELESRKVFGQLMTHLFGSTRRSRELTYSGHFGCDAEQHQLDLLLLDCEPTLLSVDLHAMGSAMVVNKTTKNLAMHLMFPLQLEDDFSFDDEITTREWWQWIAYAFFSKRARECSSLKSLALVNLRTMCFEDMEEAFSAILNSEHPEEEVSVSSRQVGGA</sequence>
<evidence type="ECO:0000313" key="2">
    <source>
        <dbReference type="Proteomes" id="UP000460718"/>
    </source>
</evidence>
<proteinExistence type="predicted"/>
<name>A0A6A3JNR0_9STRA</name>
<protein>
    <submittedName>
        <fullName evidence="1">Uncharacterized protein</fullName>
    </submittedName>
</protein>
<comment type="caution">
    <text evidence="1">The sequence shown here is derived from an EMBL/GenBank/DDBJ whole genome shotgun (WGS) entry which is preliminary data.</text>
</comment>
<reference evidence="1 2" key="1">
    <citation type="submission" date="2018-09" db="EMBL/GenBank/DDBJ databases">
        <title>Genomic investigation of the strawberry pathogen Phytophthora fragariae indicates pathogenicity is determined by transcriptional variation in three key races.</title>
        <authorList>
            <person name="Adams T.M."/>
            <person name="Armitage A.D."/>
            <person name="Sobczyk M.K."/>
            <person name="Bates H.J."/>
            <person name="Dunwell J.M."/>
            <person name="Nellist C.F."/>
            <person name="Harrison R.J."/>
        </authorList>
    </citation>
    <scope>NUCLEOTIDE SEQUENCE [LARGE SCALE GENOMIC DNA]</scope>
    <source>
        <strain evidence="1 2">SCRP245</strain>
    </source>
</reference>
<organism evidence="1 2">
    <name type="scientific">Phytophthora fragariae</name>
    <dbReference type="NCBI Taxonomy" id="53985"/>
    <lineage>
        <taxon>Eukaryota</taxon>
        <taxon>Sar</taxon>
        <taxon>Stramenopiles</taxon>
        <taxon>Oomycota</taxon>
        <taxon>Peronosporomycetes</taxon>
        <taxon>Peronosporales</taxon>
        <taxon>Peronosporaceae</taxon>
        <taxon>Phytophthora</taxon>
    </lineage>
</organism>
<evidence type="ECO:0000313" key="1">
    <source>
        <dbReference type="EMBL" id="KAE8996780.1"/>
    </source>
</evidence>
<dbReference type="Proteomes" id="UP000460718">
    <property type="component" value="Unassembled WGS sequence"/>
</dbReference>